<reference evidence="2" key="1">
    <citation type="submission" date="2025-08" db="UniProtKB">
        <authorList>
            <consortium name="RefSeq"/>
        </authorList>
    </citation>
    <scope>IDENTIFICATION</scope>
    <source>
        <tissue evidence="2">Tentacle</tissue>
    </source>
</reference>
<dbReference type="PANTHER" id="PTHR37962:SF2">
    <property type="entry name" value="MALE STERILE (3) 76CA"/>
    <property type="match status" value="1"/>
</dbReference>
<sequence length="279" mass="30941">GDGSDDDSIHINQTVDPEYYSSRAWESYIDQELDTFTVLQPQINVSASSQQTSQSVHHHHNIQIAKSSLGTSKFWFLPPQLSQATLFGRNGSNACTFISLLMAKEYTSSLHYATLQLTCNSDLNQTWLSLLLSAIARGNQVYDNVTQSLGNPFFSVAEANHHLTAVIAPVTVTLEESLDLSITSVDPQVSQSSLAFYLQRLVRERNLAALIIANGMTVCFVGQNNNVYFLDSHPHYYGQVFGAMVGMAQVDKLEEFLINIKQQICPNFNVCSLTFASFV</sequence>
<protein>
    <submittedName>
        <fullName evidence="2">Uncharacterized protein LOC116287980</fullName>
    </submittedName>
</protein>
<dbReference type="RefSeq" id="XP_031550553.1">
    <property type="nucleotide sequence ID" value="XM_031694693.1"/>
</dbReference>
<dbReference type="KEGG" id="aten:116287980"/>
<feature type="non-terminal residue" evidence="2">
    <location>
        <position position="1"/>
    </location>
</feature>
<dbReference type="GeneID" id="116287980"/>
<organism evidence="1 2">
    <name type="scientific">Actinia tenebrosa</name>
    <name type="common">Australian red waratah sea anemone</name>
    <dbReference type="NCBI Taxonomy" id="6105"/>
    <lineage>
        <taxon>Eukaryota</taxon>
        <taxon>Metazoa</taxon>
        <taxon>Cnidaria</taxon>
        <taxon>Anthozoa</taxon>
        <taxon>Hexacorallia</taxon>
        <taxon>Actiniaria</taxon>
        <taxon>Actiniidae</taxon>
        <taxon>Actinia</taxon>
    </lineage>
</organism>
<name>A0A6P8H4T6_ACTTE</name>
<dbReference type="PANTHER" id="PTHR37962">
    <property type="entry name" value="MALE STERILE (3) 76CA"/>
    <property type="match status" value="1"/>
</dbReference>
<dbReference type="OrthoDB" id="5987305at2759"/>
<dbReference type="Proteomes" id="UP000515163">
    <property type="component" value="Unplaced"/>
</dbReference>
<dbReference type="AlphaFoldDB" id="A0A6P8H4T6"/>
<evidence type="ECO:0000313" key="1">
    <source>
        <dbReference type="Proteomes" id="UP000515163"/>
    </source>
</evidence>
<accession>A0A6P8H4T6</accession>
<keyword evidence="1" id="KW-1185">Reference proteome</keyword>
<evidence type="ECO:0000313" key="2">
    <source>
        <dbReference type="RefSeq" id="XP_031550553.1"/>
    </source>
</evidence>
<gene>
    <name evidence="2" type="primary">LOC116287980</name>
</gene>
<proteinExistence type="predicted"/>
<dbReference type="InParanoid" id="A0A6P8H4T6"/>